<accession>A0A9Q1B6Z3</accession>
<dbReference type="Proteomes" id="UP001142489">
    <property type="component" value="Unassembled WGS sequence"/>
</dbReference>
<evidence type="ECO:0000313" key="1">
    <source>
        <dbReference type="EMBL" id="KAJ7341591.1"/>
    </source>
</evidence>
<organism evidence="1 2">
    <name type="scientific">Phrynocephalus forsythii</name>
    <dbReference type="NCBI Taxonomy" id="171643"/>
    <lineage>
        <taxon>Eukaryota</taxon>
        <taxon>Metazoa</taxon>
        <taxon>Chordata</taxon>
        <taxon>Craniata</taxon>
        <taxon>Vertebrata</taxon>
        <taxon>Euteleostomi</taxon>
        <taxon>Lepidosauria</taxon>
        <taxon>Squamata</taxon>
        <taxon>Bifurcata</taxon>
        <taxon>Unidentata</taxon>
        <taxon>Episquamata</taxon>
        <taxon>Toxicofera</taxon>
        <taxon>Iguania</taxon>
        <taxon>Acrodonta</taxon>
        <taxon>Agamidae</taxon>
        <taxon>Agaminae</taxon>
        <taxon>Phrynocephalus</taxon>
    </lineage>
</organism>
<gene>
    <name evidence="1" type="ORF">JRQ81_005879</name>
</gene>
<name>A0A9Q1B6Z3_9SAUR</name>
<dbReference type="SUPFAM" id="SSF53098">
    <property type="entry name" value="Ribonuclease H-like"/>
    <property type="match status" value="1"/>
</dbReference>
<keyword evidence="2" id="KW-1185">Reference proteome</keyword>
<protein>
    <submittedName>
        <fullName evidence="1">Uncharacterized protein</fullName>
    </submittedName>
</protein>
<evidence type="ECO:0000313" key="2">
    <source>
        <dbReference type="Proteomes" id="UP001142489"/>
    </source>
</evidence>
<comment type="caution">
    <text evidence="1">The sequence shown here is derived from an EMBL/GenBank/DDBJ whole genome shotgun (WGS) entry which is preliminary data.</text>
</comment>
<dbReference type="EMBL" id="JAPFRF010000002">
    <property type="protein sequence ID" value="KAJ7341591.1"/>
    <property type="molecule type" value="Genomic_DNA"/>
</dbReference>
<dbReference type="OrthoDB" id="9050141at2759"/>
<dbReference type="InterPro" id="IPR012337">
    <property type="entry name" value="RNaseH-like_sf"/>
</dbReference>
<sequence length="124" mass="13973">MVTDAVRNMFSALIEADLKGIRCMAHKLHLVMHDALGLGSQLCEKQEEMGMTEHVPVQDMHSWWSSTLDMIARLVEQKDVLEAMMSTTTSLPGVRELDISSTSWLSLGQMVDILRLFEETPKVL</sequence>
<reference evidence="1" key="1">
    <citation type="journal article" date="2023" name="DNA Res.">
        <title>Chromosome-level genome assembly of Phrynocephalus forsythii using third-generation DNA sequencing and Hi-C analysis.</title>
        <authorList>
            <person name="Qi Y."/>
            <person name="Zhao W."/>
            <person name="Zhao Y."/>
            <person name="Niu C."/>
            <person name="Cao S."/>
            <person name="Zhang Y."/>
        </authorList>
    </citation>
    <scope>NUCLEOTIDE SEQUENCE</scope>
    <source>
        <tissue evidence="1">Muscle</tissue>
    </source>
</reference>
<dbReference type="AlphaFoldDB" id="A0A9Q1B6Z3"/>
<proteinExistence type="predicted"/>